<dbReference type="GO" id="GO:0051287">
    <property type="term" value="F:NAD binding"/>
    <property type="evidence" value="ECO:0007669"/>
    <property type="project" value="InterPro"/>
</dbReference>
<keyword evidence="2 4" id="KW-0560">Oxidoreductase</keyword>
<dbReference type="PANTHER" id="PTHR43761:SF1">
    <property type="entry name" value="D-ISOMER SPECIFIC 2-HYDROXYACID DEHYDROGENASE CATALYTIC DOMAIN-CONTAINING PROTEIN-RELATED"/>
    <property type="match status" value="1"/>
</dbReference>
<dbReference type="GO" id="GO:0016616">
    <property type="term" value="F:oxidoreductase activity, acting on the CH-OH group of donors, NAD or NADP as acceptor"/>
    <property type="evidence" value="ECO:0007669"/>
    <property type="project" value="InterPro"/>
</dbReference>
<dbReference type="CDD" id="cd05299">
    <property type="entry name" value="CtBP_dh"/>
    <property type="match status" value="1"/>
</dbReference>
<dbReference type="InterPro" id="IPR050418">
    <property type="entry name" value="D-iso_2-hydroxyacid_DH_PdxB"/>
</dbReference>
<organism evidence="7 8">
    <name type="scientific">Anaerosphaera multitolerans</name>
    <dbReference type="NCBI Taxonomy" id="2487351"/>
    <lineage>
        <taxon>Bacteria</taxon>
        <taxon>Bacillati</taxon>
        <taxon>Bacillota</taxon>
        <taxon>Tissierellia</taxon>
        <taxon>Tissierellales</taxon>
        <taxon>Peptoniphilaceae</taxon>
        <taxon>Anaerosphaera</taxon>
    </lineage>
</organism>
<dbReference type="OrthoDB" id="9805416at2"/>
<keyword evidence="8" id="KW-1185">Reference proteome</keyword>
<evidence type="ECO:0000256" key="2">
    <source>
        <dbReference type="ARBA" id="ARBA00023002"/>
    </source>
</evidence>
<dbReference type="InterPro" id="IPR036291">
    <property type="entry name" value="NAD(P)-bd_dom_sf"/>
</dbReference>
<dbReference type="SUPFAM" id="SSF52283">
    <property type="entry name" value="Formate/glycerate dehydrogenase catalytic domain-like"/>
    <property type="match status" value="1"/>
</dbReference>
<gene>
    <name evidence="7" type="ORF">EF514_06345</name>
</gene>
<dbReference type="Gene3D" id="3.40.50.720">
    <property type="entry name" value="NAD(P)-binding Rossmann-like Domain"/>
    <property type="match status" value="2"/>
</dbReference>
<evidence type="ECO:0000256" key="3">
    <source>
        <dbReference type="ARBA" id="ARBA00023027"/>
    </source>
</evidence>
<protein>
    <submittedName>
        <fullName evidence="7">C-terminal binding protein</fullName>
    </submittedName>
</protein>
<keyword evidence="3" id="KW-0520">NAD</keyword>
<sequence>MLIWIIDEEWEDYNLEKEMLPKLLPGVEIKYSGNDYAKDLEEFGYKADGILAQVYVDIPRSTIEKLENCKGIATYGGGFDRIDIEAAKEKEIMVANVQGYCAEDLADYVLASMFYANKRIAQYSNNLNKDLEDGRWGATAAGEERHRLSNQTLLIVGFGTIGKVIGERAKSLGIEVIAYDEYFSKEDIEKYGVEKVDWEEGFKRADYVSINLRGDDSNANKIGMNEFELMKNSAYIINTSRGKIIKEEDLIKAVNEKIIAGAFLDVLKNEPPKLDDPMLKERNIIITPHISYISIESMGQLKEIAITNLVNMVKGEKALYPVY</sequence>
<comment type="caution">
    <text evidence="7">The sequence shown here is derived from an EMBL/GenBank/DDBJ whole genome shotgun (WGS) entry which is preliminary data.</text>
</comment>
<name>A0A437S6R3_9FIRM</name>
<dbReference type="InterPro" id="IPR006139">
    <property type="entry name" value="D-isomer_2_OHA_DH_cat_dom"/>
</dbReference>
<evidence type="ECO:0000256" key="4">
    <source>
        <dbReference type="RuleBase" id="RU003719"/>
    </source>
</evidence>
<evidence type="ECO:0000259" key="5">
    <source>
        <dbReference type="Pfam" id="PF00389"/>
    </source>
</evidence>
<feature type="domain" description="D-isomer specific 2-hydroxyacid dehydrogenase NAD-binding" evidence="6">
    <location>
        <begin position="111"/>
        <end position="291"/>
    </location>
</feature>
<dbReference type="Pfam" id="PF02826">
    <property type="entry name" value="2-Hacid_dh_C"/>
    <property type="match status" value="1"/>
</dbReference>
<dbReference type="Proteomes" id="UP000288812">
    <property type="component" value="Unassembled WGS sequence"/>
</dbReference>
<dbReference type="PANTHER" id="PTHR43761">
    <property type="entry name" value="D-ISOMER SPECIFIC 2-HYDROXYACID DEHYDROGENASE FAMILY PROTEIN (AFU_ORTHOLOGUE AFUA_1G13630)"/>
    <property type="match status" value="1"/>
</dbReference>
<proteinExistence type="inferred from homology"/>
<comment type="similarity">
    <text evidence="1 4">Belongs to the D-isomer specific 2-hydroxyacid dehydrogenase family.</text>
</comment>
<dbReference type="RefSeq" id="WP_127724586.1">
    <property type="nucleotide sequence ID" value="NZ_RLIH01000007.1"/>
</dbReference>
<evidence type="ECO:0000313" key="7">
    <source>
        <dbReference type="EMBL" id="RVU54720.1"/>
    </source>
</evidence>
<feature type="domain" description="D-isomer specific 2-hydroxyacid dehydrogenase catalytic" evidence="5">
    <location>
        <begin position="26"/>
        <end position="322"/>
    </location>
</feature>
<accession>A0A437S6R3</accession>
<dbReference type="SUPFAM" id="SSF51735">
    <property type="entry name" value="NAD(P)-binding Rossmann-fold domains"/>
    <property type="match status" value="1"/>
</dbReference>
<reference evidence="7 8" key="1">
    <citation type="submission" date="2018-11" db="EMBL/GenBank/DDBJ databases">
        <title>Genome sequencing and assembly of Anaerosphaera sp. nov., GS7-6-2.</title>
        <authorList>
            <person name="Rettenmaier R."/>
            <person name="Liebl W."/>
            <person name="Zverlov V."/>
        </authorList>
    </citation>
    <scope>NUCLEOTIDE SEQUENCE [LARGE SCALE GENOMIC DNA]</scope>
    <source>
        <strain evidence="7 8">GS7-6-2</strain>
    </source>
</reference>
<dbReference type="GO" id="GO:0003714">
    <property type="term" value="F:transcription corepressor activity"/>
    <property type="evidence" value="ECO:0007669"/>
    <property type="project" value="InterPro"/>
</dbReference>
<dbReference type="InterPro" id="IPR043322">
    <property type="entry name" value="CtBP"/>
</dbReference>
<dbReference type="EMBL" id="RLIH01000007">
    <property type="protein sequence ID" value="RVU54720.1"/>
    <property type="molecule type" value="Genomic_DNA"/>
</dbReference>
<dbReference type="InterPro" id="IPR006140">
    <property type="entry name" value="D-isomer_DH_NAD-bd"/>
</dbReference>
<dbReference type="Pfam" id="PF00389">
    <property type="entry name" value="2-Hacid_dh"/>
    <property type="match status" value="1"/>
</dbReference>
<evidence type="ECO:0000313" key="8">
    <source>
        <dbReference type="Proteomes" id="UP000288812"/>
    </source>
</evidence>
<evidence type="ECO:0000256" key="1">
    <source>
        <dbReference type="ARBA" id="ARBA00005854"/>
    </source>
</evidence>
<dbReference type="AlphaFoldDB" id="A0A437S6R3"/>
<evidence type="ECO:0000259" key="6">
    <source>
        <dbReference type="Pfam" id="PF02826"/>
    </source>
</evidence>